<evidence type="ECO:0000313" key="2">
    <source>
        <dbReference type="EMBL" id="OBZ85989.1"/>
    </source>
</evidence>
<evidence type="ECO:0000313" key="3">
    <source>
        <dbReference type="Proteomes" id="UP000093000"/>
    </source>
</evidence>
<keyword evidence="1" id="KW-0732">Signal</keyword>
<comment type="caution">
    <text evidence="2">The sequence shown here is derived from an EMBL/GenBank/DDBJ whole genome shotgun (WGS) entry which is preliminary data.</text>
</comment>
<feature type="signal peptide" evidence="1">
    <location>
        <begin position="1"/>
        <end position="18"/>
    </location>
</feature>
<reference evidence="2 3" key="1">
    <citation type="submission" date="2016-03" db="EMBL/GenBank/DDBJ databases">
        <title>Choanephora cucurbitarum.</title>
        <authorList>
            <person name="Min B."/>
            <person name="Park H."/>
            <person name="Park J.-H."/>
            <person name="Shin H.-D."/>
            <person name="Choi I.-G."/>
        </authorList>
    </citation>
    <scope>NUCLEOTIDE SEQUENCE [LARGE SCALE GENOMIC DNA]</scope>
    <source>
        <strain evidence="2 3">KUS-F28377</strain>
    </source>
</reference>
<evidence type="ECO:0000256" key="1">
    <source>
        <dbReference type="SAM" id="SignalP"/>
    </source>
</evidence>
<keyword evidence="3" id="KW-1185">Reference proteome</keyword>
<name>A0A1C7NB60_9FUNG</name>
<sequence length="191" mass="21019">MVQLKLPVLISTIAAVQAVIVVSEQSESLFSSESVSEAMDFKMAQIPGLDATKLFSHIMSDIQEFVDQILHPVLTITKAPVILPTVPLPIISFPPSSVSSSSVRPTFTRPTFAWPTFAMPTFAMPTYTLPTQPPILYRAKEKRALFNLARDLAEPPYHEDEEVNLYFAVDDEEVASVSSVSAEASDVSQFE</sequence>
<dbReference type="AlphaFoldDB" id="A0A1C7NB60"/>
<dbReference type="EMBL" id="LUGH01000339">
    <property type="protein sequence ID" value="OBZ85989.1"/>
    <property type="molecule type" value="Genomic_DNA"/>
</dbReference>
<feature type="chain" id="PRO_5008889589" evidence="1">
    <location>
        <begin position="19"/>
        <end position="191"/>
    </location>
</feature>
<gene>
    <name evidence="2" type="ORF">A0J61_05961</name>
</gene>
<dbReference type="InParanoid" id="A0A1C7NB60"/>
<dbReference type="Proteomes" id="UP000093000">
    <property type="component" value="Unassembled WGS sequence"/>
</dbReference>
<protein>
    <submittedName>
        <fullName evidence="2">Uncharacterized protein</fullName>
    </submittedName>
</protein>
<dbReference type="OrthoDB" id="10546356at2759"/>
<proteinExistence type="predicted"/>
<organism evidence="2 3">
    <name type="scientific">Choanephora cucurbitarum</name>
    <dbReference type="NCBI Taxonomy" id="101091"/>
    <lineage>
        <taxon>Eukaryota</taxon>
        <taxon>Fungi</taxon>
        <taxon>Fungi incertae sedis</taxon>
        <taxon>Mucoromycota</taxon>
        <taxon>Mucoromycotina</taxon>
        <taxon>Mucoromycetes</taxon>
        <taxon>Mucorales</taxon>
        <taxon>Mucorineae</taxon>
        <taxon>Choanephoraceae</taxon>
        <taxon>Choanephoroideae</taxon>
        <taxon>Choanephora</taxon>
    </lineage>
</organism>
<accession>A0A1C7NB60</accession>